<dbReference type="EMBL" id="KZ819634">
    <property type="protein sequence ID" value="PWN94387.1"/>
    <property type="molecule type" value="Genomic_DNA"/>
</dbReference>
<accession>A0A316YY56</accession>
<reference evidence="2 3" key="1">
    <citation type="journal article" date="2018" name="Mol. Biol. Evol.">
        <title>Broad Genomic Sampling Reveals a Smut Pathogenic Ancestry of the Fungal Clade Ustilaginomycotina.</title>
        <authorList>
            <person name="Kijpornyongpan T."/>
            <person name="Mondo S.J."/>
            <person name="Barry K."/>
            <person name="Sandor L."/>
            <person name="Lee J."/>
            <person name="Lipzen A."/>
            <person name="Pangilinan J."/>
            <person name="LaButti K."/>
            <person name="Hainaut M."/>
            <person name="Henrissat B."/>
            <person name="Grigoriev I.V."/>
            <person name="Spatafora J.W."/>
            <person name="Aime M.C."/>
        </authorList>
    </citation>
    <scope>NUCLEOTIDE SEQUENCE [LARGE SCALE GENOMIC DNA]</scope>
    <source>
        <strain evidence="2 3">MCA 4198</strain>
    </source>
</reference>
<gene>
    <name evidence="2" type="ORF">FA10DRAFT_47970</name>
</gene>
<dbReference type="RefSeq" id="XP_025381585.1">
    <property type="nucleotide sequence ID" value="XM_025525508.1"/>
</dbReference>
<evidence type="ECO:0000313" key="2">
    <source>
        <dbReference type="EMBL" id="PWN94387.1"/>
    </source>
</evidence>
<feature type="compositionally biased region" description="Low complexity" evidence="1">
    <location>
        <begin position="1"/>
        <end position="14"/>
    </location>
</feature>
<evidence type="ECO:0000313" key="3">
    <source>
        <dbReference type="Proteomes" id="UP000245768"/>
    </source>
</evidence>
<name>A0A316YY56_9BASI</name>
<dbReference type="InParanoid" id="A0A316YY56"/>
<dbReference type="OrthoDB" id="3363533at2759"/>
<feature type="region of interest" description="Disordered" evidence="1">
    <location>
        <begin position="1"/>
        <end position="93"/>
    </location>
</feature>
<dbReference type="Proteomes" id="UP000245768">
    <property type="component" value="Unassembled WGS sequence"/>
</dbReference>
<evidence type="ECO:0000256" key="1">
    <source>
        <dbReference type="SAM" id="MobiDB-lite"/>
    </source>
</evidence>
<feature type="compositionally biased region" description="Acidic residues" evidence="1">
    <location>
        <begin position="72"/>
        <end position="86"/>
    </location>
</feature>
<protein>
    <submittedName>
        <fullName evidence="2">Uncharacterized protein</fullName>
    </submittedName>
</protein>
<sequence>MDAAAPRPSLPARLRGGGMGGLEDGADPATPTRQLLARVKRRSIAGVVEGGPPRTRSSRTGSSQLAHISSGDAEEEEEKEEEEEESWEHSVEEQLDMALEEVESRERTIGEQQSRIEELEKALREANQGNAALQEKLSRATASANRKTGGGGLTKEAATQLEREFNSQEMILKGLQRDNESKTIEIEAMRRRTKQMGDYLMRQYGQDWEEVVFGSTNSGSLSGVASASPGMGGTGTSPANPSSAAFPPFLGTNAGLGAGTDATAMQSAITKLLGPAAAGGPTPKSKGSILGSSRLANSIGAPASEDGRRSCSPSKKKQEGERGSDEPDSTFLSAADDSFAQSQNQSPVKRIADDGQLDYDEGGAAQVLTGYDPATILASIDAARLLIQGFERRQAMKMTELNDLVERANEGETRAKELASSWF</sequence>
<feature type="compositionally biased region" description="Low complexity" evidence="1">
    <location>
        <begin position="50"/>
        <end position="63"/>
    </location>
</feature>
<organism evidence="2 3">
    <name type="scientific">Acaromyces ingoldii</name>
    <dbReference type="NCBI Taxonomy" id="215250"/>
    <lineage>
        <taxon>Eukaryota</taxon>
        <taxon>Fungi</taxon>
        <taxon>Dikarya</taxon>
        <taxon>Basidiomycota</taxon>
        <taxon>Ustilaginomycotina</taxon>
        <taxon>Exobasidiomycetes</taxon>
        <taxon>Exobasidiales</taxon>
        <taxon>Cryptobasidiaceae</taxon>
        <taxon>Acaromyces</taxon>
    </lineage>
</organism>
<dbReference type="GeneID" id="37047424"/>
<feature type="region of interest" description="Disordered" evidence="1">
    <location>
        <begin position="275"/>
        <end position="332"/>
    </location>
</feature>
<proteinExistence type="predicted"/>
<keyword evidence="3" id="KW-1185">Reference proteome</keyword>
<feature type="region of interest" description="Disordered" evidence="1">
    <location>
        <begin position="222"/>
        <end position="244"/>
    </location>
</feature>
<feature type="compositionally biased region" description="Basic and acidic residues" evidence="1">
    <location>
        <begin position="316"/>
        <end position="325"/>
    </location>
</feature>
<dbReference type="AlphaFoldDB" id="A0A316YY56"/>
<feature type="region of interest" description="Disordered" evidence="1">
    <location>
        <begin position="127"/>
        <end position="162"/>
    </location>
</feature>